<evidence type="ECO:0000256" key="2">
    <source>
        <dbReference type="SAM" id="Phobius"/>
    </source>
</evidence>
<keyword evidence="2" id="KW-1133">Transmembrane helix</keyword>
<dbReference type="Proteomes" id="UP001451571">
    <property type="component" value="Chromosome"/>
</dbReference>
<dbReference type="InterPro" id="IPR009835">
    <property type="entry name" value="SrtB"/>
</dbReference>
<sequence length="267" mass="30200">MIHKYKRYAKSTKEKAIDLCIGILCVIVVAGCLSVGIYFYSLSHDAAEFHRLIETADGRSTAPMDLSGDVPLAGAESKGFIDLTALQQENSDIVGWITIQDTMIDYPVMYTPKDGEYYLHRNFVQKYSLSGVPFIDAACSVTPRSDNVIVYGHNMKNGSMFSGLLSYQDKTYWRAHKKILFYTSEEVQEYEILAAFPIDAADNSQVEKYFFVNLSGEKEFDSYIEEVKKKSLYQTGVDVQYGDRFLTLSTCSYHTEDGRFLVIAKQS</sequence>
<keyword evidence="2" id="KW-0812">Transmembrane</keyword>
<dbReference type="EMBL" id="CP146256">
    <property type="protein sequence ID" value="XAH74104.1"/>
    <property type="molecule type" value="Genomic_DNA"/>
</dbReference>
<dbReference type="PROSITE" id="PS51257">
    <property type="entry name" value="PROKAR_LIPOPROTEIN"/>
    <property type="match status" value="1"/>
</dbReference>
<proteinExistence type="predicted"/>
<dbReference type="Pfam" id="PF04203">
    <property type="entry name" value="Sortase"/>
    <property type="match status" value="1"/>
</dbReference>
<dbReference type="SUPFAM" id="SSF63817">
    <property type="entry name" value="Sortase"/>
    <property type="match status" value="1"/>
</dbReference>
<feature type="transmembrane region" description="Helical" evidence="2">
    <location>
        <begin position="21"/>
        <end position="41"/>
    </location>
</feature>
<dbReference type="Gene3D" id="2.40.260.10">
    <property type="entry name" value="Sortase"/>
    <property type="match status" value="1"/>
</dbReference>
<organism evidence="3 4">
    <name type="scientific">Kineothrix sedimenti</name>
    <dbReference type="NCBI Taxonomy" id="3123317"/>
    <lineage>
        <taxon>Bacteria</taxon>
        <taxon>Bacillati</taxon>
        <taxon>Bacillota</taxon>
        <taxon>Clostridia</taxon>
        <taxon>Lachnospirales</taxon>
        <taxon>Lachnospiraceae</taxon>
        <taxon>Kineothrix</taxon>
    </lineage>
</organism>
<dbReference type="NCBIfam" id="TIGR03064">
    <property type="entry name" value="sortase_srtB"/>
    <property type="match status" value="1"/>
</dbReference>
<name>A0ABZ3EWY7_9FIRM</name>
<reference evidence="3 4" key="1">
    <citation type="submission" date="2024-02" db="EMBL/GenBank/DDBJ databases">
        <title>Bacterial strain from lacustrine sediment.</title>
        <authorList>
            <person name="Petit C."/>
            <person name="Fadhlaoui K."/>
        </authorList>
    </citation>
    <scope>NUCLEOTIDE SEQUENCE [LARGE SCALE GENOMIC DNA]</scope>
    <source>
        <strain evidence="3 4">IPX-CK</strain>
    </source>
</reference>
<gene>
    <name evidence="3" type="primary">srtB</name>
    <name evidence="3" type="ORF">V6984_21810</name>
</gene>
<keyword evidence="4" id="KW-1185">Reference proteome</keyword>
<dbReference type="EC" id="3.4.22.71" evidence="3"/>
<dbReference type="InterPro" id="IPR005754">
    <property type="entry name" value="Sortase"/>
</dbReference>
<evidence type="ECO:0000313" key="3">
    <source>
        <dbReference type="EMBL" id="XAH74104.1"/>
    </source>
</evidence>
<dbReference type="InterPro" id="IPR023365">
    <property type="entry name" value="Sortase_dom-sf"/>
</dbReference>
<keyword evidence="1 3" id="KW-0378">Hydrolase</keyword>
<evidence type="ECO:0000313" key="4">
    <source>
        <dbReference type="Proteomes" id="UP001451571"/>
    </source>
</evidence>
<dbReference type="RefSeq" id="WP_342757699.1">
    <property type="nucleotide sequence ID" value="NZ_CP146256.1"/>
</dbReference>
<dbReference type="GO" id="GO:0016787">
    <property type="term" value="F:hydrolase activity"/>
    <property type="evidence" value="ECO:0007669"/>
    <property type="project" value="UniProtKB-KW"/>
</dbReference>
<accession>A0ABZ3EWY7</accession>
<keyword evidence="2" id="KW-0472">Membrane</keyword>
<evidence type="ECO:0000256" key="1">
    <source>
        <dbReference type="ARBA" id="ARBA00022801"/>
    </source>
</evidence>
<protein>
    <submittedName>
        <fullName evidence="3">Class B sortase</fullName>
        <ecNumber evidence="3">3.4.22.71</ecNumber>
    </submittedName>
</protein>
<dbReference type="CDD" id="cd05826">
    <property type="entry name" value="Sortase_B"/>
    <property type="match status" value="1"/>
</dbReference>